<dbReference type="Gene3D" id="1.10.246.130">
    <property type="match status" value="1"/>
</dbReference>
<keyword evidence="1" id="KW-0808">Transferase</keyword>
<organism evidence="1 2">
    <name type="scientific">Candidatus Korarchaeum cryptofilum</name>
    <dbReference type="NCBI Taxonomy" id="498846"/>
    <lineage>
        <taxon>Archaea</taxon>
        <taxon>Thermoproteota</taxon>
        <taxon>Candidatus Korarchaeia</taxon>
        <taxon>Candidatus Korarchaeales</taxon>
        <taxon>Candidatus Korarchaeaceae</taxon>
        <taxon>Candidatus Korarchaeum</taxon>
    </lineage>
</organism>
<proteinExistence type="predicted"/>
<comment type="caution">
    <text evidence="1">The sequence shown here is derived from an EMBL/GenBank/DDBJ whole genome shotgun (WGS) entry which is preliminary data.</text>
</comment>
<accession>A0A3R9QAG7</accession>
<protein>
    <submittedName>
        <fullName evidence="1">Gamma-glutamyltransferase family protein</fullName>
    </submittedName>
</protein>
<dbReference type="RefSeq" id="WP_125740373.1">
    <property type="nucleotide sequence ID" value="NZ_RCOR01000002.1"/>
</dbReference>
<dbReference type="Proteomes" id="UP000278149">
    <property type="component" value="Unassembled WGS sequence"/>
</dbReference>
<sequence length="492" mass="54296">MHPFMTYDSVIASEHYLASTIAAEVLRDGGNAVDASVVASLALSVLLPHLSGLGGDFFALVKRGEEIKFIDGAGPSPYELSRDELFRKGFNEMPERGPLSITVPGYLDALHLMWKLYGSMEWSSLVSRVVKLAEKGFPVSKSLSEAVKSNRELLSSDEGSSSTYLSIGATGSRHNFKGLARALEIISEDPREFYEGEIAQKIVSYVRKRGGLLSIEDLSEYRAGEGRPISARIWGGVAYEMPPPTQGITTLHMMMLTEALDGPRSWSRLRKLIEISERAYSIRDRYLTDPKFMGVRVEELLHPSSLEGAAPGRMDDGDTTFFSVIDRDGMMVAGIQSIFYAFGSGVTEPNYQITLNCRASSFSLKEDHVNRLEPGKRTLHTLSSLIFELDDDWYVIGTSGGHYRPQIHWWLSTNIFKFGMDLREALDFPRAYFDLSKGILVAEEGLEIGSGVKVDLRRYPSRLGVAALTCMRGDGLRIGCADLRGDGGCSGI</sequence>
<dbReference type="PANTHER" id="PTHR43881:SF1">
    <property type="entry name" value="GAMMA-GLUTAMYLTRANSPEPTIDASE (AFU_ORTHOLOGUE AFUA_4G13580)"/>
    <property type="match status" value="1"/>
</dbReference>
<dbReference type="SUPFAM" id="SSF56235">
    <property type="entry name" value="N-terminal nucleophile aminohydrolases (Ntn hydrolases)"/>
    <property type="match status" value="1"/>
</dbReference>
<dbReference type="InterPro" id="IPR029055">
    <property type="entry name" value="Ntn_hydrolases_N"/>
</dbReference>
<evidence type="ECO:0000313" key="2">
    <source>
        <dbReference type="Proteomes" id="UP000278149"/>
    </source>
</evidence>
<dbReference type="GO" id="GO:0016740">
    <property type="term" value="F:transferase activity"/>
    <property type="evidence" value="ECO:0007669"/>
    <property type="project" value="UniProtKB-KW"/>
</dbReference>
<dbReference type="Gene3D" id="3.60.20.40">
    <property type="match status" value="1"/>
</dbReference>
<dbReference type="EMBL" id="RCOR01000002">
    <property type="protein sequence ID" value="RSN70893.1"/>
    <property type="molecule type" value="Genomic_DNA"/>
</dbReference>
<dbReference type="PRINTS" id="PR01210">
    <property type="entry name" value="GGTRANSPTASE"/>
</dbReference>
<gene>
    <name evidence="1" type="ORF">D9Q81_00350</name>
</gene>
<dbReference type="AlphaFoldDB" id="A0A3R9QAG7"/>
<dbReference type="InterPro" id="IPR052896">
    <property type="entry name" value="GGT-like_enzyme"/>
</dbReference>
<dbReference type="InterPro" id="IPR043138">
    <property type="entry name" value="GGT_lsub"/>
</dbReference>
<evidence type="ECO:0000313" key="1">
    <source>
        <dbReference type="EMBL" id="RSN70893.1"/>
    </source>
</evidence>
<dbReference type="Pfam" id="PF01019">
    <property type="entry name" value="G_glu_transpept"/>
    <property type="match status" value="1"/>
</dbReference>
<reference evidence="1 2" key="1">
    <citation type="submission" date="2018-10" db="EMBL/GenBank/DDBJ databases">
        <title>Co-occurring genomic capacity for anaerobic methane metabolism and dissimilatory sulfite reduction discovered in the Korarchaeota.</title>
        <authorList>
            <person name="Mckay L.J."/>
            <person name="Dlakic M."/>
            <person name="Fields M.W."/>
            <person name="Delmont T.O."/>
            <person name="Eren A.M."/>
            <person name="Jay Z.J."/>
            <person name="Klingelsmith K.B."/>
            <person name="Rusch D.B."/>
            <person name="Inskeep W.P."/>
        </authorList>
    </citation>
    <scope>NUCLEOTIDE SEQUENCE [LARGE SCALE GENOMIC DNA]</scope>
    <source>
        <strain evidence="1 2">WS</strain>
    </source>
</reference>
<dbReference type="PANTHER" id="PTHR43881">
    <property type="entry name" value="GAMMA-GLUTAMYLTRANSPEPTIDASE (AFU_ORTHOLOGUE AFUA_4G13580)"/>
    <property type="match status" value="1"/>
</dbReference>
<name>A0A3R9QAG7_9CREN</name>
<dbReference type="InterPro" id="IPR043137">
    <property type="entry name" value="GGT_ssub_C"/>
</dbReference>